<evidence type="ECO:0000313" key="1">
    <source>
        <dbReference type="EMBL" id="JAD46450.1"/>
    </source>
</evidence>
<organism evidence="1">
    <name type="scientific">Arundo donax</name>
    <name type="common">Giant reed</name>
    <name type="synonym">Donax arundinaceus</name>
    <dbReference type="NCBI Taxonomy" id="35708"/>
    <lineage>
        <taxon>Eukaryota</taxon>
        <taxon>Viridiplantae</taxon>
        <taxon>Streptophyta</taxon>
        <taxon>Embryophyta</taxon>
        <taxon>Tracheophyta</taxon>
        <taxon>Spermatophyta</taxon>
        <taxon>Magnoliopsida</taxon>
        <taxon>Liliopsida</taxon>
        <taxon>Poales</taxon>
        <taxon>Poaceae</taxon>
        <taxon>PACMAD clade</taxon>
        <taxon>Arundinoideae</taxon>
        <taxon>Arundineae</taxon>
        <taxon>Arundo</taxon>
    </lineage>
</organism>
<dbReference type="EMBL" id="GBRH01251445">
    <property type="protein sequence ID" value="JAD46450.1"/>
    <property type="molecule type" value="Transcribed_RNA"/>
</dbReference>
<protein>
    <submittedName>
        <fullName evidence="1">Uncharacterized protein</fullName>
    </submittedName>
</protein>
<name>A0A0A9ABS7_ARUDO</name>
<reference evidence="1" key="1">
    <citation type="submission" date="2014-09" db="EMBL/GenBank/DDBJ databases">
        <authorList>
            <person name="Magalhaes I.L.F."/>
            <person name="Oliveira U."/>
            <person name="Santos F.R."/>
            <person name="Vidigal T.H.D.A."/>
            <person name="Brescovit A.D."/>
            <person name="Santos A.J."/>
        </authorList>
    </citation>
    <scope>NUCLEOTIDE SEQUENCE</scope>
    <source>
        <tissue evidence="1">Shoot tissue taken approximately 20 cm above the soil surface</tissue>
    </source>
</reference>
<sequence>MAATPPASPSR</sequence>
<reference evidence="1" key="2">
    <citation type="journal article" date="2015" name="Data Brief">
        <title>Shoot transcriptome of the giant reed, Arundo donax.</title>
        <authorList>
            <person name="Barrero R.A."/>
            <person name="Guerrero F.D."/>
            <person name="Moolhuijzen P."/>
            <person name="Goolsby J.A."/>
            <person name="Tidwell J."/>
            <person name="Bellgard S.E."/>
            <person name="Bellgard M.I."/>
        </authorList>
    </citation>
    <scope>NUCLEOTIDE SEQUENCE</scope>
    <source>
        <tissue evidence="1">Shoot tissue taken approximately 20 cm above the soil surface</tissue>
    </source>
</reference>
<accession>A0A0A9ABS7</accession>
<proteinExistence type="predicted"/>